<name>A0A4R2PGZ0_RHOSA</name>
<dbReference type="RefSeq" id="WP_132708560.1">
    <property type="nucleotide sequence ID" value="NZ_JACIGF010000006.1"/>
</dbReference>
<reference evidence="2 3" key="1">
    <citation type="submission" date="2019-03" db="EMBL/GenBank/DDBJ databases">
        <title>Genomic Encyclopedia of Type Strains, Phase IV (KMG-IV): sequencing the most valuable type-strain genomes for metagenomic binning, comparative biology and taxonomic classification.</title>
        <authorList>
            <person name="Goeker M."/>
        </authorList>
    </citation>
    <scope>NUCLEOTIDE SEQUENCE [LARGE SCALE GENOMIC DNA]</scope>
    <source>
        <strain evidence="2 3">DSM 2132</strain>
    </source>
</reference>
<accession>A0A4R2PGZ0</accession>
<evidence type="ECO:0000313" key="3">
    <source>
        <dbReference type="Proteomes" id="UP000295399"/>
    </source>
</evidence>
<proteinExistence type="predicted"/>
<comment type="caution">
    <text evidence="2">The sequence shown here is derived from an EMBL/GenBank/DDBJ whole genome shotgun (WGS) entry which is preliminary data.</text>
</comment>
<organism evidence="2 3">
    <name type="scientific">Rhodothalassium salexigens DSM 2132</name>
    <dbReference type="NCBI Taxonomy" id="1188247"/>
    <lineage>
        <taxon>Bacteria</taxon>
        <taxon>Pseudomonadati</taxon>
        <taxon>Pseudomonadota</taxon>
        <taxon>Alphaproteobacteria</taxon>
        <taxon>Rhodothalassiales</taxon>
        <taxon>Rhodothalassiaceae</taxon>
        <taxon>Rhodothalassium</taxon>
    </lineage>
</organism>
<sequence length="126" mass="13581">MRETLTLHLDDSHGALLRTLGLIERRGWKVTHLDLRPAEPAGQTARFEVERLPWHAGTPEILARHVSKLFCVADVTLGTEAARADRSDRAEPTDSRRSPGWTPPSAPLSAAGPTPSSMRAAVGAAS</sequence>
<protein>
    <submittedName>
        <fullName evidence="2">Acetolactate synthase small subunit</fullName>
    </submittedName>
</protein>
<dbReference type="AlphaFoldDB" id="A0A4R2PGZ0"/>
<gene>
    <name evidence="2" type="ORF">EV659_10652</name>
</gene>
<feature type="compositionally biased region" description="Basic and acidic residues" evidence="1">
    <location>
        <begin position="82"/>
        <end position="97"/>
    </location>
</feature>
<dbReference type="InterPro" id="IPR045865">
    <property type="entry name" value="ACT-like_dom_sf"/>
</dbReference>
<dbReference type="EMBL" id="SLXO01000006">
    <property type="protein sequence ID" value="TCP33894.1"/>
    <property type="molecule type" value="Genomic_DNA"/>
</dbReference>
<dbReference type="Proteomes" id="UP000295399">
    <property type="component" value="Unassembled WGS sequence"/>
</dbReference>
<evidence type="ECO:0000256" key="1">
    <source>
        <dbReference type="SAM" id="MobiDB-lite"/>
    </source>
</evidence>
<dbReference type="InParanoid" id="A0A4R2PGZ0"/>
<keyword evidence="3" id="KW-1185">Reference proteome</keyword>
<evidence type="ECO:0000313" key="2">
    <source>
        <dbReference type="EMBL" id="TCP33894.1"/>
    </source>
</evidence>
<feature type="region of interest" description="Disordered" evidence="1">
    <location>
        <begin position="81"/>
        <end position="126"/>
    </location>
</feature>
<dbReference type="OrthoDB" id="6198158at2"/>
<dbReference type="SUPFAM" id="SSF55021">
    <property type="entry name" value="ACT-like"/>
    <property type="match status" value="1"/>
</dbReference>